<protein>
    <recommendedName>
        <fullName evidence="3">Endonuclease/exonuclease/phosphatase domain-containing protein</fullName>
    </recommendedName>
</protein>
<dbReference type="DNASU" id="1005981"/>
<dbReference type="OrthoDB" id="7297112at2"/>
<dbReference type="EMBL" id="AE006470">
    <property type="protein sequence ID" value="AAM72662.1"/>
    <property type="molecule type" value="Genomic_DNA"/>
</dbReference>
<dbReference type="KEGG" id="cte:CT1434"/>
<evidence type="ECO:0000313" key="1">
    <source>
        <dbReference type="EMBL" id="AAM72662.1"/>
    </source>
</evidence>
<accession>Q8KCI7</accession>
<evidence type="ECO:0000313" key="2">
    <source>
        <dbReference type="Proteomes" id="UP000001007"/>
    </source>
</evidence>
<sequence length="127" mass="14065">MASKDLDKVEEELKAAPNREIPPINASYIEHQPALFSHSWPLLAHPDKGMIFFSGDSANTMNVFDQFMVSRGLYYGTSGLKAQPGSMRIFTTAEMAPGAKGRPKAFDKETKKGFSDHFPVEMVVDIV</sequence>
<evidence type="ECO:0008006" key="3">
    <source>
        <dbReference type="Google" id="ProtNLM"/>
    </source>
</evidence>
<dbReference type="eggNOG" id="COG2374">
    <property type="taxonomic scope" value="Bacteria"/>
</dbReference>
<dbReference type="EnsemblBacteria" id="AAM72662">
    <property type="protein sequence ID" value="AAM72662"/>
    <property type="gene ID" value="CT1434"/>
</dbReference>
<name>Q8KCI7_CHLTE</name>
<dbReference type="Proteomes" id="UP000001007">
    <property type="component" value="Chromosome"/>
</dbReference>
<dbReference type="RefSeq" id="WP_010933101.1">
    <property type="nucleotide sequence ID" value="NC_002932.3"/>
</dbReference>
<reference evidence="1 2" key="1">
    <citation type="journal article" date="2002" name="Proc. Natl. Acad. Sci. U.S.A.">
        <title>The complete genome sequence of Chlorobium tepidum TLS, a photosynthetic, anaerobic, green-sulfur bacterium.</title>
        <authorList>
            <person name="Eisen J.A."/>
            <person name="Nelson K.E."/>
            <person name="Paulsen I.T."/>
            <person name="Heidelberg J.F."/>
            <person name="Wu M."/>
            <person name="Dodson R.J."/>
            <person name="Deboy R."/>
            <person name="Gwinn M.L."/>
            <person name="Nelson W.C."/>
            <person name="Haft D.H."/>
            <person name="Hickey E.K."/>
            <person name="Peterson J.D."/>
            <person name="Durkin A.S."/>
            <person name="Kolonay J.L."/>
            <person name="Yang F."/>
            <person name="Holt I."/>
            <person name="Umayam L.A."/>
            <person name="Mason T."/>
            <person name="Brenner M."/>
            <person name="Shea T.P."/>
            <person name="Parksey D."/>
            <person name="Nierman W.C."/>
            <person name="Feldblyum T.V."/>
            <person name="Hansen C.L."/>
            <person name="Craven M.B."/>
            <person name="Radune D."/>
            <person name="Vamathevan J."/>
            <person name="Khouri H."/>
            <person name="White O."/>
            <person name="Gruber T.M."/>
            <person name="Ketchum K.A."/>
            <person name="Venter J.C."/>
            <person name="Tettelin H."/>
            <person name="Bryant D.A."/>
            <person name="Fraser C.M."/>
        </authorList>
    </citation>
    <scope>NUCLEOTIDE SEQUENCE [LARGE SCALE GENOMIC DNA]</scope>
    <source>
        <strain evidence="2">ATCC 49652 / DSM 12025 / NBRC 103806 / TLS</strain>
    </source>
</reference>
<organism evidence="1 2">
    <name type="scientific">Chlorobaculum tepidum (strain ATCC 49652 / DSM 12025 / NBRC 103806 / TLS)</name>
    <name type="common">Chlorobium tepidum</name>
    <dbReference type="NCBI Taxonomy" id="194439"/>
    <lineage>
        <taxon>Bacteria</taxon>
        <taxon>Pseudomonadati</taxon>
        <taxon>Chlorobiota</taxon>
        <taxon>Chlorobiia</taxon>
        <taxon>Chlorobiales</taxon>
        <taxon>Chlorobiaceae</taxon>
        <taxon>Chlorobaculum</taxon>
    </lineage>
</organism>
<dbReference type="AlphaFoldDB" id="Q8KCI7"/>
<dbReference type="HOGENOM" id="CLU_1966638_0_0_10"/>
<keyword evidence="2" id="KW-1185">Reference proteome</keyword>
<gene>
    <name evidence="1" type="ordered locus">CT1434</name>
</gene>
<proteinExistence type="predicted"/>